<protein>
    <submittedName>
        <fullName evidence="1">Uncharacterized protein</fullName>
    </submittedName>
</protein>
<keyword evidence="2" id="KW-1185">Reference proteome</keyword>
<name>A0ACC2KMD4_PERAE</name>
<proteinExistence type="predicted"/>
<comment type="caution">
    <text evidence="1">The sequence shown here is derived from an EMBL/GenBank/DDBJ whole genome shotgun (WGS) entry which is preliminary data.</text>
</comment>
<reference evidence="1 2" key="1">
    <citation type="journal article" date="2022" name="Hortic Res">
        <title>A haplotype resolved chromosomal level avocado genome allows analysis of novel avocado genes.</title>
        <authorList>
            <person name="Nath O."/>
            <person name="Fletcher S.J."/>
            <person name="Hayward A."/>
            <person name="Shaw L.M."/>
            <person name="Masouleh A.K."/>
            <person name="Furtado A."/>
            <person name="Henry R.J."/>
            <person name="Mitter N."/>
        </authorList>
    </citation>
    <scope>NUCLEOTIDE SEQUENCE [LARGE SCALE GENOMIC DNA]</scope>
    <source>
        <strain evidence="2">cv. Hass</strain>
    </source>
</reference>
<gene>
    <name evidence="1" type="ORF">MRB53_030860</name>
</gene>
<organism evidence="1 2">
    <name type="scientific">Persea americana</name>
    <name type="common">Avocado</name>
    <dbReference type="NCBI Taxonomy" id="3435"/>
    <lineage>
        <taxon>Eukaryota</taxon>
        <taxon>Viridiplantae</taxon>
        <taxon>Streptophyta</taxon>
        <taxon>Embryophyta</taxon>
        <taxon>Tracheophyta</taxon>
        <taxon>Spermatophyta</taxon>
        <taxon>Magnoliopsida</taxon>
        <taxon>Magnoliidae</taxon>
        <taxon>Laurales</taxon>
        <taxon>Lauraceae</taxon>
        <taxon>Persea</taxon>
    </lineage>
</organism>
<sequence length="289" mass="32443">MSFFNTPKTSNSSNFYLGIWLANDTQGQPVWVANRKDPIHSSSPSVNINNSGNLVISSDGRSDVPITNATWTSTNTSVKLLDDGNLVLLEDASGDSREGHVLWQSFDHPTDTLLPGMKLRFLTTWLNTQVPYPGPFTLGIDPNGSNQLVIWYRGVVYWRSRLWNSSEDVVLFRNSQPYNIHYRFESDEDGKYFIYTINQTAGDNNLIYKWVMTSSGQISRDKWNSSGSGGVWLEDVETISPCNGTFGDNGCWRRAWPNCSHLNINDFSKDKVTVNFNIFGTNSGIALSD</sequence>
<dbReference type="Proteomes" id="UP001234297">
    <property type="component" value="Chromosome 10"/>
</dbReference>
<accession>A0ACC2KMD4</accession>
<evidence type="ECO:0000313" key="2">
    <source>
        <dbReference type="Proteomes" id="UP001234297"/>
    </source>
</evidence>
<evidence type="ECO:0000313" key="1">
    <source>
        <dbReference type="EMBL" id="KAJ8622331.1"/>
    </source>
</evidence>
<dbReference type="EMBL" id="CM056818">
    <property type="protein sequence ID" value="KAJ8622331.1"/>
    <property type="molecule type" value="Genomic_DNA"/>
</dbReference>